<proteinExistence type="predicted"/>
<keyword evidence="2" id="KW-1185">Reference proteome</keyword>
<evidence type="ECO:0000313" key="2">
    <source>
        <dbReference type="Proteomes" id="UP001212841"/>
    </source>
</evidence>
<dbReference type="AlphaFoldDB" id="A0AAD5S7Z3"/>
<name>A0AAD5S7Z3_9FUNG</name>
<dbReference type="SUPFAM" id="SSF50494">
    <property type="entry name" value="Trypsin-like serine proteases"/>
    <property type="match status" value="1"/>
</dbReference>
<sequence length="472" mass="50853">MEPDIDEWHPITRSNLSAACLELPQGQISPLIRFGANGSVALDKKDALYPALRQAGRACGRLVIITRRAAGRTPTTAKPVRDKLGTHGGTAFVVGAPNGPIPGHDDVKVLAITARHCVETTIHFNQYNPQRIFFSPSFHLNLLTIDPDAPEDFTDGRLYPCEIVQIGTQRIPLVSEVNSCSHEVTSDVALLAVRSTAINEAAIVAEDVATLTPTLTNKILVPSVAIFQQQYSSNIAAMGYPGGGDQCRPQTSGTDYDQLFRDHDPLSLPILNSHFGDGVPLVAGFGKLSKSSSLESILANDGFSVVASTGTGMSGGPVLDVGAEGVFVGVVVGSATTSPNSYLLNEILDCLDTTRINHQRLQQINNALSPDIQITAPANWDDHTPYQRREAVLMKVDNARRALTGRTVGSFGQGFTTAELNYNYILGAGGRSFAHIYLNYVVPHINVDYLTPVQREHYKGYLAWVSGGWVLP</sequence>
<gene>
    <name evidence="1" type="ORF">HK097_011519</name>
</gene>
<protein>
    <submittedName>
        <fullName evidence="1">Uncharacterized protein</fullName>
    </submittedName>
</protein>
<reference evidence="1" key="1">
    <citation type="submission" date="2020-05" db="EMBL/GenBank/DDBJ databases">
        <title>Phylogenomic resolution of chytrid fungi.</title>
        <authorList>
            <person name="Stajich J.E."/>
            <person name="Amses K."/>
            <person name="Simmons R."/>
            <person name="Seto K."/>
            <person name="Myers J."/>
            <person name="Bonds A."/>
            <person name="Quandt C.A."/>
            <person name="Barry K."/>
            <person name="Liu P."/>
            <person name="Grigoriev I."/>
            <person name="Longcore J.E."/>
            <person name="James T.Y."/>
        </authorList>
    </citation>
    <scope>NUCLEOTIDE SEQUENCE</scope>
    <source>
        <strain evidence="1">JEL0318</strain>
    </source>
</reference>
<comment type="caution">
    <text evidence="1">The sequence shown here is derived from an EMBL/GenBank/DDBJ whole genome shotgun (WGS) entry which is preliminary data.</text>
</comment>
<dbReference type="Proteomes" id="UP001212841">
    <property type="component" value="Unassembled WGS sequence"/>
</dbReference>
<evidence type="ECO:0000313" key="1">
    <source>
        <dbReference type="EMBL" id="KAJ3047458.1"/>
    </source>
</evidence>
<accession>A0AAD5S7Z3</accession>
<organism evidence="1 2">
    <name type="scientific">Rhizophlyctis rosea</name>
    <dbReference type="NCBI Taxonomy" id="64517"/>
    <lineage>
        <taxon>Eukaryota</taxon>
        <taxon>Fungi</taxon>
        <taxon>Fungi incertae sedis</taxon>
        <taxon>Chytridiomycota</taxon>
        <taxon>Chytridiomycota incertae sedis</taxon>
        <taxon>Chytridiomycetes</taxon>
        <taxon>Rhizophlyctidales</taxon>
        <taxon>Rhizophlyctidaceae</taxon>
        <taxon>Rhizophlyctis</taxon>
    </lineage>
</organism>
<dbReference type="InterPro" id="IPR009003">
    <property type="entry name" value="Peptidase_S1_PA"/>
</dbReference>
<dbReference type="EMBL" id="JADGJD010000956">
    <property type="protein sequence ID" value="KAJ3047458.1"/>
    <property type="molecule type" value="Genomic_DNA"/>
</dbReference>